<dbReference type="EMBL" id="CP058560">
    <property type="protein sequence ID" value="QUH23439.1"/>
    <property type="molecule type" value="Genomic_DNA"/>
</dbReference>
<dbReference type="NCBIfam" id="TIGR00315">
    <property type="entry name" value="cdhB"/>
    <property type="match status" value="1"/>
</dbReference>
<dbReference type="AlphaFoldDB" id="A0A8T8K685"/>
<evidence type="ECO:0000313" key="2">
    <source>
        <dbReference type="Proteomes" id="UP000681041"/>
    </source>
</evidence>
<dbReference type="RefSeq" id="WP_211532394.1">
    <property type="nucleotide sequence ID" value="NZ_CP058560.1"/>
</dbReference>
<organism evidence="1 2">
    <name type="scientific">Methanobacterium alkalithermotolerans</name>
    <dbReference type="NCBI Taxonomy" id="2731220"/>
    <lineage>
        <taxon>Archaea</taxon>
        <taxon>Methanobacteriati</taxon>
        <taxon>Methanobacteriota</taxon>
        <taxon>Methanomada group</taxon>
        <taxon>Methanobacteria</taxon>
        <taxon>Methanobacteriales</taxon>
        <taxon>Methanobacteriaceae</taxon>
        <taxon>Methanobacterium</taxon>
    </lineage>
</organism>
<proteinExistence type="predicted"/>
<dbReference type="Gene3D" id="3.40.50.1220">
    <property type="entry name" value="TPP-binding domain"/>
    <property type="match status" value="1"/>
</dbReference>
<dbReference type="Pfam" id="PF02552">
    <property type="entry name" value="CO_dh"/>
    <property type="match status" value="1"/>
</dbReference>
<name>A0A8T8K685_9EURY</name>
<gene>
    <name evidence="1" type="primary">cdhB</name>
    <name evidence="1" type="ORF">HYG87_06530</name>
</gene>
<accession>A0A8T8K685</accession>
<dbReference type="Proteomes" id="UP000681041">
    <property type="component" value="Chromosome"/>
</dbReference>
<sequence length="170" mass="18967">MSAWNPALSCANEAQVWPSKMAALTIKQAKRPLFIMGSLLNEIPQDITDKSLKIVKKKKIPVIATGGSNLALDRSNFKPAKTMGVIEIINHLKNPNWKGLDGKGNYDLVCFIGVPYYLGSQGLSTLKNFAPHIKTMTLCRFMHPNADMSCPNVGYEDWLVWLDEVARYLD</sequence>
<dbReference type="OrthoDB" id="120588at2157"/>
<dbReference type="SUPFAM" id="SSF52467">
    <property type="entry name" value="DHS-like NAD/FAD-binding domain"/>
    <property type="match status" value="1"/>
</dbReference>
<dbReference type="InterPro" id="IPR003704">
    <property type="entry name" value="CdhB"/>
</dbReference>
<protein>
    <submittedName>
        <fullName evidence="1">CO dehydrogenase/acetyl-CoA synthase complex subunit epsilon</fullName>
    </submittedName>
</protein>
<evidence type="ECO:0000313" key="1">
    <source>
        <dbReference type="EMBL" id="QUH23439.1"/>
    </source>
</evidence>
<dbReference type="PIRSF" id="PIRSF006035">
    <property type="entry name" value="CO_dh_b_ACDS_e"/>
    <property type="match status" value="1"/>
</dbReference>
<dbReference type="GeneID" id="64820404"/>
<reference evidence="1" key="1">
    <citation type="submission" date="2020-07" db="EMBL/GenBank/DDBJ databases">
        <title>Methanobacterium. sp. MethCan genome.</title>
        <authorList>
            <person name="Postec A."/>
            <person name="Quemeneur M."/>
        </authorList>
    </citation>
    <scope>NUCLEOTIDE SEQUENCE</scope>
    <source>
        <strain evidence="1">MethCAN</strain>
    </source>
</reference>
<dbReference type="KEGG" id="meme:HYG87_06530"/>
<keyword evidence="2" id="KW-1185">Reference proteome</keyword>
<dbReference type="InterPro" id="IPR029035">
    <property type="entry name" value="DHS-like_NAD/FAD-binding_dom"/>
</dbReference>
<dbReference type="GO" id="GO:0019385">
    <property type="term" value="P:methanogenesis, from acetate"/>
    <property type="evidence" value="ECO:0007669"/>
    <property type="project" value="InterPro"/>
</dbReference>